<dbReference type="InterPro" id="IPR036271">
    <property type="entry name" value="Tet_transcr_reg_TetR-rel_C_sf"/>
</dbReference>
<evidence type="ECO:0000256" key="2">
    <source>
        <dbReference type="ARBA" id="ARBA00023125"/>
    </source>
</evidence>
<dbReference type="SUPFAM" id="SSF48498">
    <property type="entry name" value="Tetracyclin repressor-like, C-terminal domain"/>
    <property type="match status" value="1"/>
</dbReference>
<feature type="DNA-binding region" description="H-T-H motif" evidence="4">
    <location>
        <begin position="28"/>
        <end position="47"/>
    </location>
</feature>
<dbReference type="PANTHER" id="PTHR47506:SF6">
    <property type="entry name" value="HTH-TYPE TRANSCRIPTIONAL REPRESSOR NEMR"/>
    <property type="match status" value="1"/>
</dbReference>
<dbReference type="AlphaFoldDB" id="I0WSK2"/>
<dbReference type="PANTHER" id="PTHR47506">
    <property type="entry name" value="TRANSCRIPTIONAL REGULATORY PROTEIN"/>
    <property type="match status" value="1"/>
</dbReference>
<organism evidence="6 7">
    <name type="scientific">Rhodococcus opacus RKJ300 = JCM 13270</name>
    <dbReference type="NCBI Taxonomy" id="1165867"/>
    <lineage>
        <taxon>Bacteria</taxon>
        <taxon>Bacillati</taxon>
        <taxon>Actinomycetota</taxon>
        <taxon>Actinomycetes</taxon>
        <taxon>Mycobacteriales</taxon>
        <taxon>Nocardiaceae</taxon>
        <taxon>Rhodococcus</taxon>
    </lineage>
</organism>
<dbReference type="PATRIC" id="fig|1165867.3.peg.2681"/>
<evidence type="ECO:0000256" key="1">
    <source>
        <dbReference type="ARBA" id="ARBA00023015"/>
    </source>
</evidence>
<dbReference type="InterPro" id="IPR009057">
    <property type="entry name" value="Homeodomain-like_sf"/>
</dbReference>
<proteinExistence type="predicted"/>
<keyword evidence="1" id="KW-0805">Transcription regulation</keyword>
<feature type="domain" description="HTH tetR-type" evidence="5">
    <location>
        <begin position="5"/>
        <end position="65"/>
    </location>
</feature>
<dbReference type="EMBL" id="AJJH01000064">
    <property type="protein sequence ID" value="EID79368.1"/>
    <property type="molecule type" value="Genomic_DNA"/>
</dbReference>
<evidence type="ECO:0000256" key="4">
    <source>
        <dbReference type="PROSITE-ProRule" id="PRU00335"/>
    </source>
</evidence>
<dbReference type="RefSeq" id="WP_007297580.1">
    <property type="nucleotide sequence ID" value="NZ_AJJH01000064.1"/>
</dbReference>
<dbReference type="PROSITE" id="PS50977">
    <property type="entry name" value="HTH_TETR_2"/>
    <property type="match status" value="1"/>
</dbReference>
<reference evidence="6 7" key="1">
    <citation type="journal article" date="2012" name="J. Bacteriol.">
        <title>Draft genome sequence of the nitrophenol-degrading actinomycete Rhodococcus imtechensis RKJ300.</title>
        <authorList>
            <person name="Vikram S."/>
            <person name="Kumar S."/>
            <person name="Subramanian S."/>
            <person name="Raghava G.P."/>
        </authorList>
    </citation>
    <scope>NUCLEOTIDE SEQUENCE [LARGE SCALE GENOMIC DNA]</scope>
    <source>
        <strain evidence="6 7">RKJ300</strain>
    </source>
</reference>
<dbReference type="InterPro" id="IPR054156">
    <property type="entry name" value="YxaF_TetR_C"/>
</dbReference>
<evidence type="ECO:0000313" key="6">
    <source>
        <dbReference type="EMBL" id="EID79368.1"/>
    </source>
</evidence>
<dbReference type="InterPro" id="IPR001647">
    <property type="entry name" value="HTH_TetR"/>
</dbReference>
<accession>I0WSK2</accession>
<protein>
    <submittedName>
        <fullName evidence="6">TetR family transcriptional regulator</fullName>
    </submittedName>
</protein>
<comment type="caution">
    <text evidence="6">The sequence shown here is derived from an EMBL/GenBank/DDBJ whole genome shotgun (WGS) entry which is preliminary data.</text>
</comment>
<dbReference type="Gene3D" id="1.10.357.10">
    <property type="entry name" value="Tetracycline Repressor, domain 2"/>
    <property type="match status" value="1"/>
</dbReference>
<evidence type="ECO:0000256" key="3">
    <source>
        <dbReference type="ARBA" id="ARBA00023163"/>
    </source>
</evidence>
<keyword evidence="3" id="KW-0804">Transcription</keyword>
<evidence type="ECO:0000313" key="7">
    <source>
        <dbReference type="Proteomes" id="UP000006447"/>
    </source>
</evidence>
<keyword evidence="2 4" id="KW-0238">DNA-binding</keyword>
<dbReference type="GO" id="GO:0003677">
    <property type="term" value="F:DNA binding"/>
    <property type="evidence" value="ECO:0007669"/>
    <property type="project" value="UniProtKB-UniRule"/>
</dbReference>
<dbReference type="SUPFAM" id="SSF46689">
    <property type="entry name" value="Homeodomain-like"/>
    <property type="match status" value="1"/>
</dbReference>
<dbReference type="Proteomes" id="UP000006447">
    <property type="component" value="Unassembled WGS sequence"/>
</dbReference>
<gene>
    <name evidence="6" type="ORF">W59_13186</name>
</gene>
<dbReference type="Pfam" id="PF21993">
    <property type="entry name" value="TetR_C_13_2"/>
    <property type="match status" value="1"/>
</dbReference>
<sequence length="203" mass="22434">MPRAVAERGDVVPVLAEVFRSHGFDGASLAVITEHTGLGKGSLYNFFPRGKDEMAEAVLDEVDAWFQTAVYLPLRGSEPATARLERMFDEVETYFRSGRRICLFGAFALGLERDRFADRVRAYFTDWVDSLAGALADAGHGRQSRPLAEEVVAGIQGALVLARALDDPDSFTRILTRLRRSVGDPNDIARVGFESSTREVRQP</sequence>
<name>I0WSK2_RHOOP</name>
<dbReference type="Pfam" id="PF00440">
    <property type="entry name" value="TetR_N"/>
    <property type="match status" value="1"/>
</dbReference>
<evidence type="ECO:0000259" key="5">
    <source>
        <dbReference type="PROSITE" id="PS50977"/>
    </source>
</evidence>